<name>A0AA36G6S4_9BILA</name>
<evidence type="ECO:0000256" key="8">
    <source>
        <dbReference type="ARBA" id="ARBA00023315"/>
    </source>
</evidence>
<comment type="subcellular location">
    <subcellularLocation>
        <location evidence="2">Mitochondrion matrix</location>
    </subcellularLocation>
</comment>
<evidence type="ECO:0000256" key="10">
    <source>
        <dbReference type="RuleBase" id="RU003423"/>
    </source>
</evidence>
<dbReference type="Gene3D" id="2.40.50.100">
    <property type="match status" value="1"/>
</dbReference>
<comment type="similarity">
    <text evidence="3 10">Belongs to the 2-oxoacid dehydrogenase family.</text>
</comment>
<keyword evidence="5 10" id="KW-0450">Lipoyl</keyword>
<dbReference type="EC" id="2.3.1.-" evidence="10"/>
<dbReference type="GO" id="GO:0016407">
    <property type="term" value="F:acetyltransferase activity"/>
    <property type="evidence" value="ECO:0007669"/>
    <property type="project" value="TreeGrafter"/>
</dbReference>
<evidence type="ECO:0000256" key="1">
    <source>
        <dbReference type="ARBA" id="ARBA00001938"/>
    </source>
</evidence>
<proteinExistence type="inferred from homology"/>
<evidence type="ECO:0000259" key="12">
    <source>
        <dbReference type="PROSITE" id="PS50968"/>
    </source>
</evidence>
<keyword evidence="8 10" id="KW-0012">Acyltransferase</keyword>
<dbReference type="PROSITE" id="PS00189">
    <property type="entry name" value="LIPOYL"/>
    <property type="match status" value="1"/>
</dbReference>
<evidence type="ECO:0000256" key="4">
    <source>
        <dbReference type="ARBA" id="ARBA00022679"/>
    </source>
</evidence>
<reference evidence="14" key="1">
    <citation type="submission" date="2023-06" db="EMBL/GenBank/DDBJ databases">
        <authorList>
            <person name="Delattre M."/>
        </authorList>
    </citation>
    <scope>NUCLEOTIDE SEQUENCE</scope>
    <source>
        <strain evidence="14">AF72</strain>
    </source>
</reference>
<dbReference type="InterPro" id="IPR050743">
    <property type="entry name" value="2-oxoacid_DH_E2_comp"/>
</dbReference>
<dbReference type="InterPro" id="IPR001078">
    <property type="entry name" value="2-oxoacid_DH_actylTfrase"/>
</dbReference>
<feature type="non-terminal residue" evidence="14">
    <location>
        <position position="1"/>
    </location>
</feature>
<comment type="cofactor">
    <cofactor evidence="1 10">
        <name>(R)-lipoate</name>
        <dbReference type="ChEBI" id="CHEBI:83088"/>
    </cofactor>
</comment>
<evidence type="ECO:0000256" key="2">
    <source>
        <dbReference type="ARBA" id="ARBA00004305"/>
    </source>
</evidence>
<dbReference type="PANTHER" id="PTHR43178:SF5">
    <property type="entry name" value="LIPOAMIDE ACYLTRANSFERASE COMPONENT OF BRANCHED-CHAIN ALPHA-KETO ACID DEHYDROGENASE COMPLEX, MITOCHONDRIAL"/>
    <property type="match status" value="1"/>
</dbReference>
<feature type="domain" description="Peripheral subunit-binding (PSBD)" evidence="13">
    <location>
        <begin position="150"/>
        <end position="187"/>
    </location>
</feature>
<dbReference type="InterPro" id="IPR011053">
    <property type="entry name" value="Single_hybrid_motif"/>
</dbReference>
<evidence type="ECO:0000256" key="5">
    <source>
        <dbReference type="ARBA" id="ARBA00022823"/>
    </source>
</evidence>
<evidence type="ECO:0000259" key="13">
    <source>
        <dbReference type="PROSITE" id="PS51826"/>
    </source>
</evidence>
<feature type="domain" description="Lipoyl-binding" evidence="12">
    <location>
        <begin position="31"/>
        <end position="106"/>
    </location>
</feature>
<feature type="region of interest" description="Disordered" evidence="11">
    <location>
        <begin position="194"/>
        <end position="215"/>
    </location>
</feature>
<evidence type="ECO:0000256" key="6">
    <source>
        <dbReference type="ARBA" id="ARBA00022946"/>
    </source>
</evidence>
<dbReference type="InterPro" id="IPR000089">
    <property type="entry name" value="Biotin_lipoyl"/>
</dbReference>
<dbReference type="AlphaFoldDB" id="A0AA36G6S4"/>
<organism evidence="14 15">
    <name type="scientific">Mesorhabditis spiculigera</name>
    <dbReference type="NCBI Taxonomy" id="96644"/>
    <lineage>
        <taxon>Eukaryota</taxon>
        <taxon>Metazoa</taxon>
        <taxon>Ecdysozoa</taxon>
        <taxon>Nematoda</taxon>
        <taxon>Chromadorea</taxon>
        <taxon>Rhabditida</taxon>
        <taxon>Rhabditina</taxon>
        <taxon>Rhabditomorpha</taxon>
        <taxon>Rhabditoidea</taxon>
        <taxon>Rhabditidae</taxon>
        <taxon>Mesorhabditinae</taxon>
        <taxon>Mesorhabditis</taxon>
    </lineage>
</organism>
<keyword evidence="7" id="KW-0496">Mitochondrion</keyword>
<dbReference type="PANTHER" id="PTHR43178">
    <property type="entry name" value="DIHYDROLIPOAMIDE ACETYLTRANSFERASE COMPONENT OF PYRUVATE DEHYDROGENASE COMPLEX"/>
    <property type="match status" value="1"/>
</dbReference>
<dbReference type="SUPFAM" id="SSF52777">
    <property type="entry name" value="CoA-dependent acyltransferases"/>
    <property type="match status" value="1"/>
</dbReference>
<dbReference type="FunFam" id="2.40.50.100:FF:000013">
    <property type="entry name" value="Dihydrolipoamide acetyltransferase component of pyruvate dehydrogenase complex"/>
    <property type="match status" value="1"/>
</dbReference>
<feature type="region of interest" description="Disordered" evidence="11">
    <location>
        <begin position="113"/>
        <end position="150"/>
    </location>
</feature>
<feature type="compositionally biased region" description="Polar residues" evidence="11">
    <location>
        <begin position="201"/>
        <end position="211"/>
    </location>
</feature>
<evidence type="ECO:0000256" key="3">
    <source>
        <dbReference type="ARBA" id="ARBA00007317"/>
    </source>
</evidence>
<dbReference type="FunFam" id="4.10.320.10:FF:000002">
    <property type="entry name" value="Dihydrolipoamide acetyltransferase component of pyruvate dehydrogenase complex"/>
    <property type="match status" value="1"/>
</dbReference>
<sequence>MLRSIAALGLKPLSAQASRTLIVSAVRWLPVVQFNLSDIGEGIAEVQVKEWHVKVGDRVSQFDNLCEVQSDKASVTITSRYDGVIKKLHYGVDDVARVGKPLMDIEVEGAAEEVKQKEDPLDAVKPKSGKPTGDKEAKSTSAAHDNGKALATPAVRRVAIENSVDLSKVTGTGKDGRVLKEDVLEFIGHIKRAPASHSNKRSSPSVGQSSGPALKQLGEDQVVPIRGYARAMIKTMTEALKIPHFGYNDEMNFDELVRLRHELKEFAKEKHIKLSYMPFIIKACSLGLVEFPSLNAVTDASMENVTWKASHNICLAMDTPGGLVVPNIKHCEQRSVFEIAQELNRLHEASKRQQISRDDLSGGTFSLSNIGAIGGTYASPVILPPQVAIGAIGKLEKLPRFDKNGNIYPAHLMKFSWSADHRVVDGATMARFSNRVKQYIENPSTMLTQLR</sequence>
<evidence type="ECO:0000256" key="11">
    <source>
        <dbReference type="SAM" id="MobiDB-lite"/>
    </source>
</evidence>
<keyword evidence="4 10" id="KW-0808">Transferase</keyword>
<accession>A0AA36G6S4</accession>
<dbReference type="EMBL" id="CATQJA010002663">
    <property type="protein sequence ID" value="CAJ0581687.1"/>
    <property type="molecule type" value="Genomic_DNA"/>
</dbReference>
<protein>
    <recommendedName>
        <fullName evidence="10">Dihydrolipoamide acetyltransferase component of pyruvate dehydrogenase complex</fullName>
        <ecNumber evidence="10">2.3.1.-</ecNumber>
    </recommendedName>
</protein>
<dbReference type="Proteomes" id="UP001177023">
    <property type="component" value="Unassembled WGS sequence"/>
</dbReference>
<dbReference type="GO" id="GO:0031405">
    <property type="term" value="F:lipoic acid binding"/>
    <property type="evidence" value="ECO:0007669"/>
    <property type="project" value="TreeGrafter"/>
</dbReference>
<dbReference type="PROSITE" id="PS51826">
    <property type="entry name" value="PSBD"/>
    <property type="match status" value="1"/>
</dbReference>
<comment type="catalytic activity">
    <reaction evidence="9">
        <text>N(6)-[(R)-dihydrolipoyl]-L-lysyl-[protein] + 2-methylpropanoyl-CoA = N(6)-[(R)-S(8)-2-methylpropanoyldihydrolipoyl]-L-lysyl-[protein] + CoA</text>
        <dbReference type="Rhea" id="RHEA:18865"/>
        <dbReference type="Rhea" id="RHEA-COMP:10475"/>
        <dbReference type="Rhea" id="RHEA-COMP:10497"/>
        <dbReference type="ChEBI" id="CHEBI:57287"/>
        <dbReference type="ChEBI" id="CHEBI:57338"/>
        <dbReference type="ChEBI" id="CHEBI:83100"/>
        <dbReference type="ChEBI" id="CHEBI:83142"/>
        <dbReference type="EC" id="2.3.1.168"/>
    </reaction>
    <physiologicalReaction direction="left-to-right" evidence="9">
        <dbReference type="Rhea" id="RHEA:18866"/>
    </physiologicalReaction>
</comment>
<dbReference type="SUPFAM" id="SSF51230">
    <property type="entry name" value="Single hybrid motif"/>
    <property type="match status" value="1"/>
</dbReference>
<dbReference type="InterPro" id="IPR003016">
    <property type="entry name" value="2-oxoA_DH_lipoyl-BS"/>
</dbReference>
<dbReference type="Gene3D" id="4.10.320.10">
    <property type="entry name" value="E3-binding domain"/>
    <property type="match status" value="1"/>
</dbReference>
<evidence type="ECO:0000313" key="15">
    <source>
        <dbReference type="Proteomes" id="UP001177023"/>
    </source>
</evidence>
<evidence type="ECO:0000256" key="9">
    <source>
        <dbReference type="ARBA" id="ARBA00051775"/>
    </source>
</evidence>
<dbReference type="GO" id="GO:0005829">
    <property type="term" value="C:cytosol"/>
    <property type="evidence" value="ECO:0007669"/>
    <property type="project" value="UniProtKB-ARBA"/>
</dbReference>
<keyword evidence="6" id="KW-0809">Transit peptide</keyword>
<dbReference type="PROSITE" id="PS50968">
    <property type="entry name" value="BIOTINYL_LIPOYL"/>
    <property type="match status" value="1"/>
</dbReference>
<dbReference type="InterPro" id="IPR023213">
    <property type="entry name" value="CAT-like_dom_sf"/>
</dbReference>
<dbReference type="InterPro" id="IPR004167">
    <property type="entry name" value="PSBD"/>
</dbReference>
<keyword evidence="15" id="KW-1185">Reference proteome</keyword>
<dbReference type="Pfam" id="PF00198">
    <property type="entry name" value="2-oxoacid_dh"/>
    <property type="match status" value="1"/>
</dbReference>
<dbReference type="GO" id="GO:0005759">
    <property type="term" value="C:mitochondrial matrix"/>
    <property type="evidence" value="ECO:0007669"/>
    <property type="project" value="UniProtKB-SubCell"/>
</dbReference>
<comment type="caution">
    <text evidence="14">The sequence shown here is derived from an EMBL/GenBank/DDBJ whole genome shotgun (WGS) entry which is preliminary data.</text>
</comment>
<dbReference type="Pfam" id="PF02817">
    <property type="entry name" value="E3_binding"/>
    <property type="match status" value="1"/>
</dbReference>
<dbReference type="SUPFAM" id="SSF47005">
    <property type="entry name" value="Peripheral subunit-binding domain of 2-oxo acid dehydrogenase complex"/>
    <property type="match status" value="1"/>
</dbReference>
<dbReference type="InterPro" id="IPR036625">
    <property type="entry name" value="E3-bd_dom_sf"/>
</dbReference>
<dbReference type="CDD" id="cd06849">
    <property type="entry name" value="lipoyl_domain"/>
    <property type="match status" value="1"/>
</dbReference>
<feature type="compositionally biased region" description="Basic and acidic residues" evidence="11">
    <location>
        <begin position="113"/>
        <end position="125"/>
    </location>
</feature>
<gene>
    <name evidence="14" type="ORF">MSPICULIGERA_LOCUS19842</name>
</gene>
<evidence type="ECO:0000313" key="14">
    <source>
        <dbReference type="EMBL" id="CAJ0581687.1"/>
    </source>
</evidence>
<dbReference type="GO" id="GO:0043754">
    <property type="term" value="F:dihydrolipoamide branched chain acyltransferase activity"/>
    <property type="evidence" value="ECO:0007669"/>
    <property type="project" value="UniProtKB-EC"/>
</dbReference>
<dbReference type="Pfam" id="PF00364">
    <property type="entry name" value="Biotin_lipoyl"/>
    <property type="match status" value="1"/>
</dbReference>
<evidence type="ECO:0000256" key="7">
    <source>
        <dbReference type="ARBA" id="ARBA00023128"/>
    </source>
</evidence>
<dbReference type="Gene3D" id="3.30.559.10">
    <property type="entry name" value="Chloramphenicol acetyltransferase-like domain"/>
    <property type="match status" value="1"/>
</dbReference>
<dbReference type="FunFam" id="3.30.559.10:FF:000027">
    <property type="entry name" value="Dihydrolipoamide acetyltransferase component of pyruvate dehydrogenase complex"/>
    <property type="match status" value="1"/>
</dbReference>